<dbReference type="AlphaFoldDB" id="A0AAD2CY47"/>
<feature type="transmembrane region" description="Helical" evidence="10">
    <location>
        <begin position="73"/>
        <end position="96"/>
    </location>
</feature>
<evidence type="ECO:0000256" key="10">
    <source>
        <dbReference type="SAM" id="Phobius"/>
    </source>
</evidence>
<evidence type="ECO:0000256" key="5">
    <source>
        <dbReference type="ARBA" id="ARBA00022737"/>
    </source>
</evidence>
<reference evidence="11" key="1">
    <citation type="submission" date="2023-07" db="EMBL/GenBank/DDBJ databases">
        <authorList>
            <consortium name="AG Swart"/>
            <person name="Singh M."/>
            <person name="Singh A."/>
            <person name="Seah K."/>
            <person name="Emmerich C."/>
        </authorList>
    </citation>
    <scope>NUCLEOTIDE SEQUENCE</scope>
    <source>
        <strain evidence="11">DP1</strain>
    </source>
</reference>
<dbReference type="Proteomes" id="UP001295684">
    <property type="component" value="Unassembled WGS sequence"/>
</dbReference>
<evidence type="ECO:0008006" key="13">
    <source>
        <dbReference type="Google" id="ProtNLM"/>
    </source>
</evidence>
<dbReference type="Pfam" id="PF00153">
    <property type="entry name" value="Mito_carr"/>
    <property type="match status" value="3"/>
</dbReference>
<comment type="similarity">
    <text evidence="2 9">Belongs to the mitochondrial carrier (TC 2.A.29) family.</text>
</comment>
<dbReference type="PROSITE" id="PS50920">
    <property type="entry name" value="SOLCAR"/>
    <property type="match status" value="3"/>
</dbReference>
<dbReference type="SUPFAM" id="SSF103506">
    <property type="entry name" value="Mitochondrial carrier"/>
    <property type="match status" value="1"/>
</dbReference>
<keyword evidence="3 9" id="KW-0813">Transport</keyword>
<dbReference type="GO" id="GO:0055085">
    <property type="term" value="P:transmembrane transport"/>
    <property type="evidence" value="ECO:0007669"/>
    <property type="project" value="InterPro"/>
</dbReference>
<feature type="transmembrane region" description="Helical" evidence="10">
    <location>
        <begin position="173"/>
        <end position="193"/>
    </location>
</feature>
<evidence type="ECO:0000256" key="6">
    <source>
        <dbReference type="ARBA" id="ARBA00022989"/>
    </source>
</evidence>
<evidence type="ECO:0000313" key="12">
    <source>
        <dbReference type="Proteomes" id="UP001295684"/>
    </source>
</evidence>
<accession>A0AAD2CY47</accession>
<feature type="repeat" description="Solcar" evidence="8">
    <location>
        <begin position="114"/>
        <end position="200"/>
    </location>
</feature>
<keyword evidence="4 8" id="KW-0812">Transmembrane</keyword>
<sequence length="322" mass="36486">MAEKNSNAISERTGWKTACSGFAGSISAFIFHPLENLKLRLQANDGMSNNHLPHYRGLVNTAKIMYQTEGMVSFFRGVFVNFLGNSSANFIFFYMYAVEKRRWNYDRETSPSWVPAIISLESGVVACLITNPIWTVKTRLGLHLNTQGKALSGFGLTRKIVTDMWSKEGPTSFYRGFPAACLLSIYGVIQMTCYENLNKLFGYKESEKSYKKISPFFIGGISKCLASTLLHPLTLVKTRQQKQRFSTKEAQRIIDKNLSEEVTKAAKNADVYYVTIHDSAKSIFRNEGMRGFYKGLSPNLIRIFPSSGVFFMIYEAMLKFLE</sequence>
<evidence type="ECO:0000256" key="8">
    <source>
        <dbReference type="PROSITE-ProRule" id="PRU00282"/>
    </source>
</evidence>
<keyword evidence="5" id="KW-0677">Repeat</keyword>
<dbReference type="GO" id="GO:0006862">
    <property type="term" value="P:nucleotide transport"/>
    <property type="evidence" value="ECO:0007669"/>
    <property type="project" value="InterPro"/>
</dbReference>
<organism evidence="11 12">
    <name type="scientific">Euplotes crassus</name>
    <dbReference type="NCBI Taxonomy" id="5936"/>
    <lineage>
        <taxon>Eukaryota</taxon>
        <taxon>Sar</taxon>
        <taxon>Alveolata</taxon>
        <taxon>Ciliophora</taxon>
        <taxon>Intramacronucleata</taxon>
        <taxon>Spirotrichea</taxon>
        <taxon>Hypotrichia</taxon>
        <taxon>Euplotida</taxon>
        <taxon>Euplotidae</taxon>
        <taxon>Moneuplotes</taxon>
    </lineage>
</organism>
<dbReference type="EMBL" id="CAMPGE010015722">
    <property type="protein sequence ID" value="CAI2374329.1"/>
    <property type="molecule type" value="Genomic_DNA"/>
</dbReference>
<comment type="caution">
    <text evidence="11">The sequence shown here is derived from an EMBL/GenBank/DDBJ whole genome shotgun (WGS) entry which is preliminary data.</text>
</comment>
<gene>
    <name evidence="11" type="ORF">ECRASSUSDP1_LOCUS15681</name>
</gene>
<proteinExistence type="inferred from homology"/>
<evidence type="ECO:0000256" key="9">
    <source>
        <dbReference type="RuleBase" id="RU000488"/>
    </source>
</evidence>
<dbReference type="InterPro" id="IPR023395">
    <property type="entry name" value="MCP_dom_sf"/>
</dbReference>
<name>A0AAD2CY47_EUPCR</name>
<evidence type="ECO:0000313" key="11">
    <source>
        <dbReference type="EMBL" id="CAI2374329.1"/>
    </source>
</evidence>
<dbReference type="GO" id="GO:0016020">
    <property type="term" value="C:membrane"/>
    <property type="evidence" value="ECO:0007669"/>
    <property type="project" value="UniProtKB-SubCell"/>
</dbReference>
<dbReference type="Gene3D" id="1.50.40.10">
    <property type="entry name" value="Mitochondrial carrier domain"/>
    <property type="match status" value="1"/>
</dbReference>
<dbReference type="InterPro" id="IPR018108">
    <property type="entry name" value="MCP_transmembrane"/>
</dbReference>
<dbReference type="PANTHER" id="PTHR45683">
    <property type="entry name" value="MITOCHONDRIAL NICOTINAMIDE ADENINE DINUCLEOTIDE TRANSPORTER 1-RELATED-RELATED"/>
    <property type="match status" value="1"/>
</dbReference>
<feature type="repeat" description="Solcar" evidence="8">
    <location>
        <begin position="210"/>
        <end position="320"/>
    </location>
</feature>
<keyword evidence="12" id="KW-1185">Reference proteome</keyword>
<keyword evidence="7 8" id="KW-0472">Membrane</keyword>
<evidence type="ECO:0000256" key="1">
    <source>
        <dbReference type="ARBA" id="ARBA00004141"/>
    </source>
</evidence>
<dbReference type="InterPro" id="IPR044712">
    <property type="entry name" value="SLC25A32-like"/>
</dbReference>
<evidence type="ECO:0000256" key="7">
    <source>
        <dbReference type="ARBA" id="ARBA00023136"/>
    </source>
</evidence>
<keyword evidence="6 10" id="KW-1133">Transmembrane helix</keyword>
<feature type="repeat" description="Solcar" evidence="8">
    <location>
        <begin position="11"/>
        <end position="102"/>
    </location>
</feature>
<comment type="subcellular location">
    <subcellularLocation>
        <location evidence="1">Membrane</location>
        <topology evidence="1">Multi-pass membrane protein</topology>
    </subcellularLocation>
</comment>
<evidence type="ECO:0000256" key="4">
    <source>
        <dbReference type="ARBA" id="ARBA00022692"/>
    </source>
</evidence>
<evidence type="ECO:0000256" key="2">
    <source>
        <dbReference type="ARBA" id="ARBA00006375"/>
    </source>
</evidence>
<evidence type="ECO:0000256" key="3">
    <source>
        <dbReference type="ARBA" id="ARBA00022448"/>
    </source>
</evidence>
<feature type="transmembrane region" description="Helical" evidence="10">
    <location>
        <begin position="116"/>
        <end position="134"/>
    </location>
</feature>
<protein>
    <recommendedName>
        <fullName evidence="13">Mitochondrial carrier protein</fullName>
    </recommendedName>
</protein>
<feature type="transmembrane region" description="Helical" evidence="10">
    <location>
        <begin position="213"/>
        <end position="236"/>
    </location>
</feature>